<dbReference type="InterPro" id="IPR036890">
    <property type="entry name" value="HATPase_C_sf"/>
</dbReference>
<dbReference type="SMART" id="SM00387">
    <property type="entry name" value="HATPase_c"/>
    <property type="match status" value="1"/>
</dbReference>
<organism evidence="10 11">
    <name type="scientific">Tritrichomonas foetus</name>
    <dbReference type="NCBI Taxonomy" id="1144522"/>
    <lineage>
        <taxon>Eukaryota</taxon>
        <taxon>Metamonada</taxon>
        <taxon>Parabasalia</taxon>
        <taxon>Tritrichomonadida</taxon>
        <taxon>Tritrichomonadidae</taxon>
        <taxon>Tritrichomonas</taxon>
    </lineage>
</organism>
<dbReference type="InterPro" id="IPR001789">
    <property type="entry name" value="Sig_transdc_resp-reg_receiver"/>
</dbReference>
<dbReference type="SMART" id="SM00448">
    <property type="entry name" value="REC"/>
    <property type="match status" value="1"/>
</dbReference>
<dbReference type="FunFam" id="3.30.565.10:FF:000010">
    <property type="entry name" value="Sensor histidine kinase RcsC"/>
    <property type="match status" value="1"/>
</dbReference>
<dbReference type="InterPro" id="IPR036097">
    <property type="entry name" value="HisK_dim/P_sf"/>
</dbReference>
<dbReference type="InterPro" id="IPR011006">
    <property type="entry name" value="CheY-like_superfamily"/>
</dbReference>
<gene>
    <name evidence="10" type="ORF">TRFO_13996</name>
</gene>
<keyword evidence="1 3" id="KW-0597">Phosphoprotein</keyword>
<keyword evidence="6" id="KW-0812">Transmembrane</keyword>
<dbReference type="EMBL" id="MLAK01000207">
    <property type="protein sequence ID" value="OHT15630.1"/>
    <property type="molecule type" value="Genomic_DNA"/>
</dbReference>
<dbReference type="VEuPathDB" id="TrichDB:TRFO_13996"/>
<dbReference type="GO" id="GO:0000155">
    <property type="term" value="F:phosphorelay sensor kinase activity"/>
    <property type="evidence" value="ECO:0007669"/>
    <property type="project" value="InterPro"/>
</dbReference>
<evidence type="ECO:0008006" key="12">
    <source>
        <dbReference type="Google" id="ProtNLM"/>
    </source>
</evidence>
<keyword evidence="6" id="KW-1133">Transmembrane helix</keyword>
<dbReference type="CDD" id="cd16922">
    <property type="entry name" value="HATPase_EvgS-ArcB-TorS-like"/>
    <property type="match status" value="1"/>
</dbReference>
<dbReference type="InterPro" id="IPR004358">
    <property type="entry name" value="Sig_transdc_His_kin-like_C"/>
</dbReference>
<dbReference type="Gene3D" id="3.40.50.2300">
    <property type="match status" value="1"/>
</dbReference>
<dbReference type="SMART" id="SM00388">
    <property type="entry name" value="HisKA"/>
    <property type="match status" value="1"/>
</dbReference>
<feature type="chain" id="PRO_5012227382" description="ATPase" evidence="7">
    <location>
        <begin position="27"/>
        <end position="1744"/>
    </location>
</feature>
<dbReference type="SUPFAM" id="SSF47384">
    <property type="entry name" value="Homodimeric domain of signal transducing histidine kinase"/>
    <property type="match status" value="1"/>
</dbReference>
<evidence type="ECO:0000256" key="6">
    <source>
        <dbReference type="SAM" id="Phobius"/>
    </source>
</evidence>
<dbReference type="PRINTS" id="PR00344">
    <property type="entry name" value="BCTRLSENSOR"/>
</dbReference>
<feature type="compositionally biased region" description="Polar residues" evidence="5">
    <location>
        <begin position="1484"/>
        <end position="1495"/>
    </location>
</feature>
<feature type="compositionally biased region" description="Polar residues" evidence="5">
    <location>
        <begin position="698"/>
        <end position="713"/>
    </location>
</feature>
<dbReference type="RefSeq" id="XP_068368766.1">
    <property type="nucleotide sequence ID" value="XM_068497548.1"/>
</dbReference>
<protein>
    <recommendedName>
        <fullName evidence="12">ATPase</fullName>
    </recommendedName>
</protein>
<feature type="compositionally biased region" description="Basic and acidic residues" evidence="5">
    <location>
        <begin position="1592"/>
        <end position="1620"/>
    </location>
</feature>
<evidence type="ECO:0000256" key="7">
    <source>
        <dbReference type="SAM" id="SignalP"/>
    </source>
</evidence>
<dbReference type="InterPro" id="IPR003661">
    <property type="entry name" value="HisK_dim/P_dom"/>
</dbReference>
<dbReference type="GeneID" id="94832252"/>
<feature type="region of interest" description="Disordered" evidence="5">
    <location>
        <begin position="1469"/>
        <end position="1495"/>
    </location>
</feature>
<comment type="caution">
    <text evidence="10">The sequence shown here is derived from an EMBL/GenBank/DDBJ whole genome shotgun (WGS) entry which is preliminary data.</text>
</comment>
<feature type="compositionally biased region" description="Polar residues" evidence="5">
    <location>
        <begin position="1548"/>
        <end position="1564"/>
    </location>
</feature>
<dbReference type="Pfam" id="PF00072">
    <property type="entry name" value="Response_reg"/>
    <property type="match status" value="1"/>
</dbReference>
<keyword evidence="7" id="KW-0732">Signal</keyword>
<evidence type="ECO:0000259" key="8">
    <source>
        <dbReference type="PROSITE" id="PS50109"/>
    </source>
</evidence>
<dbReference type="InterPro" id="IPR005467">
    <property type="entry name" value="His_kinase_dom"/>
</dbReference>
<dbReference type="SUPFAM" id="SSF52172">
    <property type="entry name" value="CheY-like"/>
    <property type="match status" value="1"/>
</dbReference>
<dbReference type="OrthoDB" id="2499699at2759"/>
<dbReference type="PANTHER" id="PTHR45339">
    <property type="entry name" value="HYBRID SIGNAL TRANSDUCTION HISTIDINE KINASE J"/>
    <property type="match status" value="1"/>
</dbReference>
<dbReference type="Pfam" id="PF02518">
    <property type="entry name" value="HATPase_c"/>
    <property type="match status" value="1"/>
</dbReference>
<feature type="modified residue" description="4-aspartylphosphate" evidence="3">
    <location>
        <position position="1674"/>
    </location>
</feature>
<feature type="coiled-coil region" evidence="4">
    <location>
        <begin position="613"/>
        <end position="647"/>
    </location>
</feature>
<feature type="compositionally biased region" description="Low complexity" evidence="5">
    <location>
        <begin position="1470"/>
        <end position="1483"/>
    </location>
</feature>
<dbReference type="Pfam" id="PF00512">
    <property type="entry name" value="HisKA"/>
    <property type="match status" value="1"/>
</dbReference>
<sequence length="1744" mass="201359">MIGFLLFHFTFSAKIALIGFTPRVFSSPLINIKTQILKNSSSSEFDLILIESSSFNHQHENFHYICSFKEKIPAFDILFNPFHEKSTFSISDLVPGHLVISQNLYKHDFSVSYQNLNSSYFILPKSSQLKNNNHFISIDANSKEFSFLQNLETNFYLFAKNSKTEMENEELINLICSPKRKTTNFCFQIVFFSFLIFSIFMLLFFKSQNFIKSGRFQNFWLLDSQHNVKFGSPLQDLDELTRNFLIRLLDTSMLSKKTETSIIRIKRKKDFGIFQRAIVFPTKNNHAFAVLWEENAPLNNNDVKLDCKIKVPNDDSTPTANFTSFRDFQPLHISFILENSIHCTADFPMSFLAPFQPDSQLYTLVLSIYCDLNDMILTRPYLKSNFGTLFERFCKTTHIRRCFFYIKNKLYYAYNKEGLEHYDNNLIYQLPNKVPMENCFYYTANFLEGETQCFIHRICGLSFNVLFIGSVDQSIPKDPSFERCSIPFFTLVINYIFHLISANEMNLKFDRFIDLFKSSNNFSFVEIAIRTKRLITINTKLFNPVPTTLEELIKQIESEGIDDFQELRKEFLSLSPNSGFLKQKIIKIGKENPKFLSINAVLSHDEFMKDDILAIMAEDISNVKEKEQELEKAIPDIEKTIENLRMAKFHIDEHGEIIMDDDQVFLDLQIPLKNPAQIPEPHLSSESLNQSQINRQQNNPITTSLDDQINDSTNSRDRPITPQYDRKLKQLFDPSDLIKYSMLVRGNKVAFKLINGNHNQVWYSGVSNGEIGYIFDITSLSEVSNKRHISDESIQLTSSSSQIVFWIVDLKNDLVKPLFLQATIWDVLSVDRETRFTRLVEYLHNDDRNIFSQHYSLIKSGKIQQWSGELRLPRIGGAFEWHRFVMTISVNGTLHCLALNIHKQKEMENKLREIQKVRDLLLSSGRLSLWQFTNDYQPLERMKRFDPGLMNVVSMNWAFINEQVRPDYRTLFISKMRRAFSMNESVKMDLPLLLDNQEIWVSIRGKLRGNSQTSSQTIVGVCIDITQLRNTYSDLEKEKKRAEEANKQKTIFLANMSHEIRTPMNGIFGILDILALQELTSEQRLLVDSIRTSSFQLLKLLDNTLNLSKIEQGELEVNPTIFSIQKLIEPICFATALRAAQNKLDFKVSTSRNFPSFLYGDSNLFMQICNNLTSNALKFTKQGLISVKLGWEEQPQEEKLHDKLTEELLDDQQQEFCVLEVEDTGIGISKEQQRIIFERFAQADPSVQRFFGGTGLGLSLVQDLVDLMGGTVSVESSVGRGTKFTVKLPMQSVMACYSPQFCDNKEHIIMLMIEDRALSYSILEWMQKRHYSIICFTDPNQLKELLCESNTMNLTLMNDESVHTNNFSNNQSSNLHSSSNENDNSLDKMKLESNGLTKIVDLIFVEGFKEKWLDIKNILETRDNPPPVCNFINAGEKSFFELSLTKPIIMHHFIDFINRVRYGKMKDNDSSSNLNISSTTTLTQQEKPNTVQSQRNRVKIISDVPKSPIMNSFNVIEQLHSNQRDTTRANILKNIQSPSHNHNKTESTEIQTKDPSQNRLLKNSSKSEKKTHQDELKPKESPNNTENTHPTDNNESKTSKEKKFEKNDRKDEQKIEKKDEKKETRILVVEDNKANQFVMQKILSHIGCFFKIAENGREAISALDTENFDLIFMDCQMPVLDGLEATRIIRSSGKEYSTIPIVALTASAVEGDEKTCRQAGMDAYLAKPVRIQQITNAIKQFVNQ</sequence>
<dbReference type="CDD" id="cd00082">
    <property type="entry name" value="HisKA"/>
    <property type="match status" value="1"/>
</dbReference>
<dbReference type="Gene3D" id="1.10.287.130">
    <property type="match status" value="1"/>
</dbReference>
<feature type="region of interest" description="Disordered" evidence="5">
    <location>
        <begin position="698"/>
        <end position="721"/>
    </location>
</feature>
<dbReference type="CDD" id="cd17546">
    <property type="entry name" value="REC_hyHK_CKI1_RcsC-like"/>
    <property type="match status" value="1"/>
</dbReference>
<feature type="compositionally biased region" description="Polar residues" evidence="5">
    <location>
        <begin position="1581"/>
        <end position="1591"/>
    </location>
</feature>
<feature type="region of interest" description="Disordered" evidence="5">
    <location>
        <begin position="1535"/>
        <end position="1620"/>
    </location>
</feature>
<evidence type="ECO:0000256" key="2">
    <source>
        <dbReference type="ARBA" id="ARBA00023012"/>
    </source>
</evidence>
<accession>A0A1J4L0Y7</accession>
<feature type="transmembrane region" description="Helical" evidence="6">
    <location>
        <begin position="187"/>
        <end position="205"/>
    </location>
</feature>
<proteinExistence type="predicted"/>
<evidence type="ECO:0000313" key="11">
    <source>
        <dbReference type="Proteomes" id="UP000179807"/>
    </source>
</evidence>
<feature type="coiled-coil region" evidence="4">
    <location>
        <begin position="1025"/>
        <end position="1055"/>
    </location>
</feature>
<keyword evidence="6" id="KW-0472">Membrane</keyword>
<keyword evidence="2" id="KW-0902">Two-component regulatory system</keyword>
<feature type="region of interest" description="Disordered" evidence="5">
    <location>
        <begin position="1367"/>
        <end position="1386"/>
    </location>
</feature>
<evidence type="ECO:0000313" key="10">
    <source>
        <dbReference type="EMBL" id="OHT15630.1"/>
    </source>
</evidence>
<dbReference type="PROSITE" id="PS50110">
    <property type="entry name" value="RESPONSE_REGULATORY"/>
    <property type="match status" value="1"/>
</dbReference>
<feature type="signal peptide" evidence="7">
    <location>
        <begin position="1"/>
        <end position="26"/>
    </location>
</feature>
<dbReference type="Proteomes" id="UP000179807">
    <property type="component" value="Unassembled WGS sequence"/>
</dbReference>
<keyword evidence="4" id="KW-0175">Coiled coil</keyword>
<keyword evidence="11" id="KW-1185">Reference proteome</keyword>
<evidence type="ECO:0000259" key="9">
    <source>
        <dbReference type="PROSITE" id="PS50110"/>
    </source>
</evidence>
<evidence type="ECO:0000256" key="5">
    <source>
        <dbReference type="SAM" id="MobiDB-lite"/>
    </source>
</evidence>
<dbReference type="SUPFAM" id="SSF55874">
    <property type="entry name" value="ATPase domain of HSP90 chaperone/DNA topoisomerase II/histidine kinase"/>
    <property type="match status" value="1"/>
</dbReference>
<name>A0A1J4L0Y7_9EUKA</name>
<dbReference type="PANTHER" id="PTHR45339:SF1">
    <property type="entry name" value="HYBRID SIGNAL TRANSDUCTION HISTIDINE KINASE J"/>
    <property type="match status" value="1"/>
</dbReference>
<evidence type="ECO:0000256" key="3">
    <source>
        <dbReference type="PROSITE-ProRule" id="PRU00169"/>
    </source>
</evidence>
<feature type="domain" description="Histidine kinase" evidence="8">
    <location>
        <begin position="1055"/>
        <end position="1292"/>
    </location>
</feature>
<dbReference type="Gene3D" id="3.30.565.10">
    <property type="entry name" value="Histidine kinase-like ATPase, C-terminal domain"/>
    <property type="match status" value="1"/>
</dbReference>
<feature type="compositionally biased region" description="Basic and acidic residues" evidence="5">
    <location>
        <begin position="1565"/>
        <end position="1580"/>
    </location>
</feature>
<evidence type="ECO:0000256" key="1">
    <source>
        <dbReference type="ARBA" id="ARBA00022553"/>
    </source>
</evidence>
<feature type="domain" description="Response regulatory" evidence="9">
    <location>
        <begin position="1625"/>
        <end position="1742"/>
    </location>
</feature>
<dbReference type="PROSITE" id="PS50109">
    <property type="entry name" value="HIS_KIN"/>
    <property type="match status" value="1"/>
</dbReference>
<evidence type="ECO:0000256" key="4">
    <source>
        <dbReference type="SAM" id="Coils"/>
    </source>
</evidence>
<feature type="compositionally biased region" description="Low complexity" evidence="5">
    <location>
        <begin position="1367"/>
        <end position="1383"/>
    </location>
</feature>
<dbReference type="InterPro" id="IPR003594">
    <property type="entry name" value="HATPase_dom"/>
</dbReference>
<reference evidence="10" key="1">
    <citation type="submission" date="2016-10" db="EMBL/GenBank/DDBJ databases">
        <authorList>
            <person name="Benchimol M."/>
            <person name="Almeida L.G."/>
            <person name="Vasconcelos A.T."/>
            <person name="Perreira-Neves A."/>
            <person name="Rosa I.A."/>
            <person name="Tasca T."/>
            <person name="Bogo M.R."/>
            <person name="de Souza W."/>
        </authorList>
    </citation>
    <scope>NUCLEOTIDE SEQUENCE [LARGE SCALE GENOMIC DNA]</scope>
    <source>
        <strain evidence="10">K</strain>
    </source>
</reference>